<keyword evidence="3" id="KW-1185">Reference proteome</keyword>
<comment type="caution">
    <text evidence="2">The sequence shown here is derived from an EMBL/GenBank/DDBJ whole genome shotgun (WGS) entry which is preliminary data.</text>
</comment>
<dbReference type="InterPro" id="IPR024775">
    <property type="entry name" value="DinB-like"/>
</dbReference>
<organism evidence="2 3">
    <name type="scientific">Lacisediminihabitans profunda</name>
    <dbReference type="NCBI Taxonomy" id="2594790"/>
    <lineage>
        <taxon>Bacteria</taxon>
        <taxon>Bacillati</taxon>
        <taxon>Actinomycetota</taxon>
        <taxon>Actinomycetes</taxon>
        <taxon>Micrococcales</taxon>
        <taxon>Microbacteriaceae</taxon>
        <taxon>Lacisediminihabitans</taxon>
    </lineage>
</organism>
<reference evidence="2 3" key="1">
    <citation type="submission" date="2019-08" db="EMBL/GenBank/DDBJ databases">
        <title>Bacterial whole genome sequence for Glaciihabitans sp. CHu50b-6-2.</title>
        <authorList>
            <person name="Jin L."/>
        </authorList>
    </citation>
    <scope>NUCLEOTIDE SEQUENCE [LARGE SCALE GENOMIC DNA]</scope>
    <source>
        <strain evidence="2 3">CHu50b-6-2</strain>
    </source>
</reference>
<accession>A0A5C8USZ3</accession>
<dbReference type="EMBL" id="VRMG01000006">
    <property type="protein sequence ID" value="TXN30650.1"/>
    <property type="molecule type" value="Genomic_DNA"/>
</dbReference>
<dbReference type="SUPFAM" id="SSF109854">
    <property type="entry name" value="DinB/YfiT-like putative metalloenzymes"/>
    <property type="match status" value="1"/>
</dbReference>
<dbReference type="InterPro" id="IPR034660">
    <property type="entry name" value="DinB/YfiT-like"/>
</dbReference>
<sequence>MTTTAALLIDAFDRVRDSVHHAAKGLSPEQLSARVDDGANSIGWLLWHLSRVQDDHVAAVAGTEQAWTADGWAERFALPFELRSTGYGHTSSDVARVCDISRDRFIGYHDDVHDRTVRYLTTLSDTDLDRIVDQHWVPPVTLATRLVSVISDDLQHVGQAAFVRGVLERRALRD</sequence>
<dbReference type="NCBIfam" id="NF047843">
    <property type="entry name" value="MST_Rv0443"/>
    <property type="match status" value="1"/>
</dbReference>
<evidence type="ECO:0000313" key="2">
    <source>
        <dbReference type="EMBL" id="TXN30650.1"/>
    </source>
</evidence>
<feature type="domain" description="DinB-like" evidence="1">
    <location>
        <begin position="11"/>
        <end position="160"/>
    </location>
</feature>
<gene>
    <name evidence="2" type="ORF">FVP33_09020</name>
</gene>
<protein>
    <submittedName>
        <fullName evidence="2">DinB family protein</fullName>
    </submittedName>
</protein>
<name>A0A5C8USZ3_9MICO</name>
<dbReference type="AlphaFoldDB" id="A0A5C8USZ3"/>
<evidence type="ECO:0000259" key="1">
    <source>
        <dbReference type="Pfam" id="PF12867"/>
    </source>
</evidence>
<evidence type="ECO:0000313" key="3">
    <source>
        <dbReference type="Proteomes" id="UP000321379"/>
    </source>
</evidence>
<dbReference type="Gene3D" id="1.20.120.450">
    <property type="entry name" value="dinb family like domain"/>
    <property type="match status" value="1"/>
</dbReference>
<proteinExistence type="predicted"/>
<dbReference type="Pfam" id="PF12867">
    <property type="entry name" value="DinB_2"/>
    <property type="match status" value="1"/>
</dbReference>
<dbReference type="RefSeq" id="WP_147783332.1">
    <property type="nucleotide sequence ID" value="NZ_VRMG01000006.1"/>
</dbReference>
<dbReference type="Proteomes" id="UP000321379">
    <property type="component" value="Unassembled WGS sequence"/>
</dbReference>